<evidence type="ECO:0000313" key="2">
    <source>
        <dbReference type="Proteomes" id="UP000466341"/>
    </source>
</evidence>
<organism evidence="1 2">
    <name type="scientific">Pseudomonas phage vB_PaeP_PE3</name>
    <dbReference type="NCBI Taxonomy" id="2696344"/>
    <lineage>
        <taxon>Viruses</taxon>
        <taxon>Duplodnaviria</taxon>
        <taxon>Heunggongvirae</taxon>
        <taxon>Uroviricota</taxon>
        <taxon>Caudoviricetes</taxon>
        <taxon>Autographivirales</taxon>
        <taxon>Autoscriptoviridae</taxon>
        <taxon>Krylovirinae</taxon>
        <taxon>Phikmvvirus</taxon>
        <taxon>Phikmvvirus PE3</taxon>
    </lineage>
</organism>
<evidence type="ECO:0000313" key="1">
    <source>
        <dbReference type="EMBL" id="QHZ59717.1"/>
    </source>
</evidence>
<accession>A0A6C0R1T6</accession>
<dbReference type="Proteomes" id="UP000466341">
    <property type="component" value="Segment"/>
</dbReference>
<reference evidence="1 2" key="1">
    <citation type="submission" date="2020-01" db="EMBL/GenBank/DDBJ databases">
        <title>Complete genome of the Pseudomonas phage vB_PaeP_PE3.</title>
        <authorList>
            <person name="Pires D.P."/>
            <person name="Monteiro R."/>
            <person name="Azeredo J."/>
        </authorList>
    </citation>
    <scope>NUCLEOTIDE SEQUENCE [LARGE SCALE GENOMIC DNA]</scope>
</reference>
<protein>
    <submittedName>
        <fullName evidence="1">Uncharacterized protein</fullName>
    </submittedName>
</protein>
<name>A0A6C0R1T6_9CAUD</name>
<proteinExistence type="predicted"/>
<gene>
    <name evidence="1" type="ORF">vBPaePPE3_055</name>
</gene>
<keyword evidence="2" id="KW-1185">Reference proteome</keyword>
<dbReference type="EMBL" id="MN901924">
    <property type="protein sequence ID" value="QHZ59717.1"/>
    <property type="molecule type" value="Genomic_DNA"/>
</dbReference>
<sequence length="71" mass="7761">MSKAKLRVIADTPELESVLKALLTATYAIEDLLNEAVASKVLNSRLGWSAVGEYVELFNRTQSRVAGLIPE</sequence>